<dbReference type="InterPro" id="IPR033985">
    <property type="entry name" value="SusD-like_N"/>
</dbReference>
<dbReference type="SUPFAM" id="SSF48452">
    <property type="entry name" value="TPR-like"/>
    <property type="match status" value="1"/>
</dbReference>
<evidence type="ECO:0000256" key="5">
    <source>
        <dbReference type="ARBA" id="ARBA00023237"/>
    </source>
</evidence>
<evidence type="ECO:0000256" key="2">
    <source>
        <dbReference type="ARBA" id="ARBA00006275"/>
    </source>
</evidence>
<evidence type="ECO:0000256" key="3">
    <source>
        <dbReference type="ARBA" id="ARBA00022729"/>
    </source>
</evidence>
<organism evidence="9 10">
    <name type="scientific">Ravibacter arvi</name>
    <dbReference type="NCBI Taxonomy" id="2051041"/>
    <lineage>
        <taxon>Bacteria</taxon>
        <taxon>Pseudomonadati</taxon>
        <taxon>Bacteroidota</taxon>
        <taxon>Cytophagia</taxon>
        <taxon>Cytophagales</taxon>
        <taxon>Spirosomataceae</taxon>
        <taxon>Ravibacter</taxon>
    </lineage>
</organism>
<evidence type="ECO:0000259" key="7">
    <source>
        <dbReference type="Pfam" id="PF07980"/>
    </source>
</evidence>
<dbReference type="Pfam" id="PF07980">
    <property type="entry name" value="SusD_RagB"/>
    <property type="match status" value="1"/>
</dbReference>
<feature type="chain" id="PRO_5046926954" evidence="6">
    <location>
        <begin position="20"/>
        <end position="569"/>
    </location>
</feature>
<dbReference type="InterPro" id="IPR012944">
    <property type="entry name" value="SusD_RagB_dom"/>
</dbReference>
<evidence type="ECO:0000259" key="8">
    <source>
        <dbReference type="Pfam" id="PF14322"/>
    </source>
</evidence>
<dbReference type="RefSeq" id="WP_345032541.1">
    <property type="nucleotide sequence ID" value="NZ_BAABEY010000036.1"/>
</dbReference>
<sequence>MKTIIKFATIVLLACGVFACNEQKILREEPLDFFSPENSFVTYENFQSGLTDLYAKVREICYASTEYKPYLTATDIAQDGRYQLTARFGGHTNYLVPTNNDVLLHWRSWYKIVSNANTIIARLEPSKLSADQKKQVEAEARFFRAFAYRFLVYLWGDVPLVTEEVTAPRRDFTRTPKNDVLQQMVLDATFAAENLPAINSVTDGKISNLVAYHLLAETYISLQNYDKAIEAASVVINDGNVGLMTERFGSMATQNPTDNFLKFTQPGDVYWDLFRVGNQRRSRGNREALWLATYEIDIPGGILQSSGGYFHFHTLERVAGPVPWITLKDPDGNEGVIGLPMSDYNTAGAGVSLMMNTEYFLNDLWKEDWNTDIRNAPHNIVRDFVYTNPASKWYGKSAVKNPGSTLIAQPWRWYPHPSKITTPHQHPDGVYVDKTLGTIKNTAGALYRDQYLLRLPETYLLRAEAYLGKGDQVDAAADINVVRNRSKATPVAPGKVTIDYILDERARELVYEEPRRVTLHRVGKLVERVRKYNTLNKDEIKDYHGLWPIPFSEIEANKDVQMVQNPGYL</sequence>
<comment type="similarity">
    <text evidence="2">Belongs to the SusD family.</text>
</comment>
<comment type="caution">
    <text evidence="9">The sequence shown here is derived from an EMBL/GenBank/DDBJ whole genome shotgun (WGS) entry which is preliminary data.</text>
</comment>
<keyword evidence="10" id="KW-1185">Reference proteome</keyword>
<feature type="signal peptide" evidence="6">
    <location>
        <begin position="1"/>
        <end position="19"/>
    </location>
</feature>
<evidence type="ECO:0000256" key="4">
    <source>
        <dbReference type="ARBA" id="ARBA00023136"/>
    </source>
</evidence>
<comment type="subcellular location">
    <subcellularLocation>
        <location evidence="1">Cell outer membrane</location>
    </subcellularLocation>
</comment>
<keyword evidence="3 6" id="KW-0732">Signal</keyword>
<proteinExistence type="inferred from homology"/>
<feature type="domain" description="SusD-like N-terminal" evidence="8">
    <location>
        <begin position="44"/>
        <end position="219"/>
    </location>
</feature>
<reference evidence="10" key="1">
    <citation type="journal article" date="2019" name="Int. J. Syst. Evol. Microbiol.">
        <title>The Global Catalogue of Microorganisms (GCM) 10K type strain sequencing project: providing services to taxonomists for standard genome sequencing and annotation.</title>
        <authorList>
            <consortium name="The Broad Institute Genomics Platform"/>
            <consortium name="The Broad Institute Genome Sequencing Center for Infectious Disease"/>
            <person name="Wu L."/>
            <person name="Ma J."/>
        </authorList>
    </citation>
    <scope>NUCLEOTIDE SEQUENCE [LARGE SCALE GENOMIC DNA]</scope>
    <source>
        <strain evidence="10">JCM 31920</strain>
    </source>
</reference>
<dbReference type="Pfam" id="PF14322">
    <property type="entry name" value="SusD-like_3"/>
    <property type="match status" value="1"/>
</dbReference>
<name>A0ABP8MC23_9BACT</name>
<evidence type="ECO:0000313" key="10">
    <source>
        <dbReference type="Proteomes" id="UP001501508"/>
    </source>
</evidence>
<dbReference type="PROSITE" id="PS51257">
    <property type="entry name" value="PROKAR_LIPOPROTEIN"/>
    <property type="match status" value="1"/>
</dbReference>
<keyword evidence="4" id="KW-0472">Membrane</keyword>
<feature type="domain" description="RagB/SusD" evidence="7">
    <location>
        <begin position="387"/>
        <end position="568"/>
    </location>
</feature>
<dbReference type="InterPro" id="IPR011990">
    <property type="entry name" value="TPR-like_helical_dom_sf"/>
</dbReference>
<evidence type="ECO:0000256" key="1">
    <source>
        <dbReference type="ARBA" id="ARBA00004442"/>
    </source>
</evidence>
<dbReference type="EMBL" id="BAABEY010000036">
    <property type="protein sequence ID" value="GAA4446632.1"/>
    <property type="molecule type" value="Genomic_DNA"/>
</dbReference>
<keyword evidence="5" id="KW-0998">Cell outer membrane</keyword>
<gene>
    <name evidence="9" type="ORF">GCM10023091_40110</name>
</gene>
<evidence type="ECO:0000313" key="9">
    <source>
        <dbReference type="EMBL" id="GAA4446632.1"/>
    </source>
</evidence>
<accession>A0ABP8MC23</accession>
<protein>
    <submittedName>
        <fullName evidence="9">RagB/SusD family nutrient uptake outer membrane protein</fullName>
    </submittedName>
</protein>
<dbReference type="Gene3D" id="1.25.40.390">
    <property type="match status" value="1"/>
</dbReference>
<evidence type="ECO:0000256" key="6">
    <source>
        <dbReference type="SAM" id="SignalP"/>
    </source>
</evidence>
<dbReference type="Proteomes" id="UP001501508">
    <property type="component" value="Unassembled WGS sequence"/>
</dbReference>